<dbReference type="InParanoid" id="A0A2P6NRN3"/>
<dbReference type="GO" id="GO:0006751">
    <property type="term" value="P:glutathione catabolic process"/>
    <property type="evidence" value="ECO:0007669"/>
    <property type="project" value="InterPro"/>
</dbReference>
<evidence type="ECO:0000313" key="3">
    <source>
        <dbReference type="EMBL" id="PRP86611.1"/>
    </source>
</evidence>
<dbReference type="EMBL" id="MDYQ01000028">
    <property type="protein sequence ID" value="PRP86611.1"/>
    <property type="molecule type" value="Genomic_DNA"/>
</dbReference>
<protein>
    <recommendedName>
        <fullName evidence="1">glutathione-specific gamma-glutamylcyclotransferase</fullName>
        <ecNumber evidence="1">4.3.2.7</ecNumber>
    </recommendedName>
</protein>
<dbReference type="FunCoup" id="A0A2P6NRN3">
    <property type="interactions" value="294"/>
</dbReference>
<proteinExistence type="predicted"/>
<dbReference type="Gene3D" id="3.10.490.10">
    <property type="entry name" value="Gamma-glutamyl cyclotransferase-like"/>
    <property type="match status" value="1"/>
</dbReference>
<dbReference type="SUPFAM" id="SSF110857">
    <property type="entry name" value="Gamma-glutamyl cyclotransferase-like"/>
    <property type="match status" value="1"/>
</dbReference>
<dbReference type="STRING" id="1890364.A0A2P6NRN3"/>
<dbReference type="Proteomes" id="UP000241769">
    <property type="component" value="Unassembled WGS sequence"/>
</dbReference>
<dbReference type="EC" id="4.3.2.7" evidence="1"/>
<keyword evidence="4" id="KW-1185">Reference proteome</keyword>
<dbReference type="PANTHER" id="PTHR12192:SF2">
    <property type="entry name" value="GLUTATHIONE-SPECIFIC GAMMA-GLUTAMYLCYCLOTRANSFERASE 2"/>
    <property type="match status" value="1"/>
</dbReference>
<name>A0A2P6NRN3_9EUKA</name>
<sequence length="216" mass="24364">MQAQDAVVTVENVARPTNEGDFWIFGYGSLLWRPSFPFKERVNGYIKGYLRTFFQGSTDHRGIPGSPGRVVTLLPKDHHHTAGFSSKEGEELVTWGAAFCVDSADREEVISYLDYREKGGYTQSVVDVYTKEDCHKPFCKALIYMATPDNEEYLGPATMEQIADQIIKSHGPSGPNIEYLLNLAEALRSMEADDSHVFELERKAIELHRVAEELSR</sequence>
<evidence type="ECO:0000256" key="1">
    <source>
        <dbReference type="ARBA" id="ARBA00012344"/>
    </source>
</evidence>
<dbReference type="GO" id="GO:0061928">
    <property type="term" value="F:glutathione specific gamma-glutamylcyclotransferase activity"/>
    <property type="evidence" value="ECO:0007669"/>
    <property type="project" value="UniProtKB-EC"/>
</dbReference>
<dbReference type="GO" id="GO:0005737">
    <property type="term" value="C:cytoplasm"/>
    <property type="evidence" value="ECO:0007669"/>
    <property type="project" value="TreeGrafter"/>
</dbReference>
<dbReference type="Pfam" id="PF04752">
    <property type="entry name" value="ChaC"/>
    <property type="match status" value="1"/>
</dbReference>
<dbReference type="InterPro" id="IPR006840">
    <property type="entry name" value="ChaC"/>
</dbReference>
<evidence type="ECO:0000313" key="4">
    <source>
        <dbReference type="Proteomes" id="UP000241769"/>
    </source>
</evidence>
<dbReference type="CDD" id="cd06661">
    <property type="entry name" value="GGCT_like"/>
    <property type="match status" value="1"/>
</dbReference>
<evidence type="ECO:0000256" key="2">
    <source>
        <dbReference type="ARBA" id="ARBA00023239"/>
    </source>
</evidence>
<gene>
    <name evidence="3" type="ORF">PROFUN_05090</name>
</gene>
<reference evidence="3 4" key="1">
    <citation type="journal article" date="2018" name="Genome Biol. Evol.">
        <title>Multiple Roots of Fruiting Body Formation in Amoebozoa.</title>
        <authorList>
            <person name="Hillmann F."/>
            <person name="Forbes G."/>
            <person name="Novohradska S."/>
            <person name="Ferling I."/>
            <person name="Riege K."/>
            <person name="Groth M."/>
            <person name="Westermann M."/>
            <person name="Marz M."/>
            <person name="Spaller T."/>
            <person name="Winckler T."/>
            <person name="Schaap P."/>
            <person name="Glockner G."/>
        </authorList>
    </citation>
    <scope>NUCLEOTIDE SEQUENCE [LARGE SCALE GENOMIC DNA]</scope>
    <source>
        <strain evidence="3 4">Jena</strain>
    </source>
</reference>
<organism evidence="3 4">
    <name type="scientific">Planoprotostelium fungivorum</name>
    <dbReference type="NCBI Taxonomy" id="1890364"/>
    <lineage>
        <taxon>Eukaryota</taxon>
        <taxon>Amoebozoa</taxon>
        <taxon>Evosea</taxon>
        <taxon>Variosea</taxon>
        <taxon>Cavosteliida</taxon>
        <taxon>Cavosteliaceae</taxon>
        <taxon>Planoprotostelium</taxon>
    </lineage>
</organism>
<dbReference type="InterPro" id="IPR013024">
    <property type="entry name" value="GGCT-like"/>
</dbReference>
<dbReference type="AlphaFoldDB" id="A0A2P6NRN3"/>
<dbReference type="InterPro" id="IPR036568">
    <property type="entry name" value="GGCT-like_sf"/>
</dbReference>
<dbReference type="PANTHER" id="PTHR12192">
    <property type="entry name" value="CATION TRANSPORT PROTEIN CHAC-RELATED"/>
    <property type="match status" value="1"/>
</dbReference>
<keyword evidence="2" id="KW-0456">Lyase</keyword>
<accession>A0A2P6NRN3</accession>
<dbReference type="OrthoDB" id="1933483at2759"/>
<comment type="caution">
    <text evidence="3">The sequence shown here is derived from an EMBL/GenBank/DDBJ whole genome shotgun (WGS) entry which is preliminary data.</text>
</comment>